<dbReference type="PROSITE" id="PS51085">
    <property type="entry name" value="2FE2S_FER_2"/>
    <property type="match status" value="1"/>
</dbReference>
<dbReference type="Pfam" id="PF13085">
    <property type="entry name" value="Fer2_3"/>
    <property type="match status" value="1"/>
</dbReference>
<protein>
    <recommendedName>
        <fullName evidence="5">succinate dehydrogenase</fullName>
        <ecNumber evidence="5">1.3.5.1</ecNumber>
    </recommendedName>
</protein>
<evidence type="ECO:0000256" key="8">
    <source>
        <dbReference type="ARBA" id="ARBA00022723"/>
    </source>
</evidence>
<evidence type="ECO:0000256" key="5">
    <source>
        <dbReference type="ARBA" id="ARBA00012792"/>
    </source>
</evidence>
<dbReference type="GO" id="GO:0051539">
    <property type="term" value="F:4 iron, 4 sulfur cluster binding"/>
    <property type="evidence" value="ECO:0007669"/>
    <property type="project" value="UniProtKB-KW"/>
</dbReference>
<dbReference type="PROSITE" id="PS00198">
    <property type="entry name" value="4FE4S_FER_1"/>
    <property type="match status" value="1"/>
</dbReference>
<evidence type="ECO:0000256" key="10">
    <source>
        <dbReference type="ARBA" id="ARBA00023004"/>
    </source>
</evidence>
<evidence type="ECO:0000256" key="6">
    <source>
        <dbReference type="ARBA" id="ARBA00022485"/>
    </source>
</evidence>
<comment type="caution">
    <text evidence="15">The sequence shown here is derived from an EMBL/GenBank/DDBJ whole genome shotgun (WGS) entry which is preliminary data.</text>
</comment>
<comment type="cofactor">
    <cofactor evidence="13">
        <name>[2Fe-2S] cluster</name>
        <dbReference type="ChEBI" id="CHEBI:190135"/>
    </cofactor>
</comment>
<keyword evidence="7" id="KW-0816">Tricarboxylic acid cycle</keyword>
<name>A0A419F880_9BACT</name>
<keyword evidence="9" id="KW-0560">Oxidoreductase</keyword>
<dbReference type="InterPro" id="IPR017900">
    <property type="entry name" value="4Fe4S_Fe_S_CS"/>
</dbReference>
<dbReference type="Proteomes" id="UP000285961">
    <property type="component" value="Unassembled WGS sequence"/>
</dbReference>
<dbReference type="InterPro" id="IPR012675">
    <property type="entry name" value="Beta-grasp_dom_sf"/>
</dbReference>
<dbReference type="InterPro" id="IPR025192">
    <property type="entry name" value="Succ_DH/fum_Rdtase_N"/>
</dbReference>
<evidence type="ECO:0000256" key="3">
    <source>
        <dbReference type="ARBA" id="ARBA00004894"/>
    </source>
</evidence>
<comment type="similarity">
    <text evidence="4">Belongs to the succinate dehydrogenase/fumarate reductase iron-sulfur protein family.</text>
</comment>
<dbReference type="EMBL" id="QZKI01000013">
    <property type="protein sequence ID" value="RJP74638.1"/>
    <property type="molecule type" value="Genomic_DNA"/>
</dbReference>
<evidence type="ECO:0000256" key="4">
    <source>
        <dbReference type="ARBA" id="ARBA00009433"/>
    </source>
</evidence>
<accession>A0A419F880</accession>
<evidence type="ECO:0000256" key="2">
    <source>
        <dbReference type="ARBA" id="ARBA00001966"/>
    </source>
</evidence>
<dbReference type="InterPro" id="IPR009051">
    <property type="entry name" value="Helical_ferredxn"/>
</dbReference>
<evidence type="ECO:0000256" key="9">
    <source>
        <dbReference type="ARBA" id="ARBA00023002"/>
    </source>
</evidence>
<reference evidence="15 16" key="1">
    <citation type="journal article" date="2017" name="ISME J.">
        <title>Energy and carbon metabolisms in a deep terrestrial subsurface fluid microbial community.</title>
        <authorList>
            <person name="Momper L."/>
            <person name="Jungbluth S.P."/>
            <person name="Lee M.D."/>
            <person name="Amend J.P."/>
        </authorList>
    </citation>
    <scope>NUCLEOTIDE SEQUENCE [LARGE SCALE GENOMIC DNA]</scope>
    <source>
        <strain evidence="15">SURF_17</strain>
    </source>
</reference>
<feature type="domain" description="2Fe-2S ferredoxin-type" evidence="14">
    <location>
        <begin position="1"/>
        <end position="90"/>
    </location>
</feature>
<dbReference type="SUPFAM" id="SSF46548">
    <property type="entry name" value="alpha-helical ferredoxin"/>
    <property type="match status" value="1"/>
</dbReference>
<dbReference type="Gene3D" id="3.10.20.30">
    <property type="match status" value="1"/>
</dbReference>
<keyword evidence="11" id="KW-0411">Iron-sulfur</keyword>
<sequence length="216" mass="24721">MSVTVAIRRYNSETGGEPEWVNYTLPERDRMSVLEAFMHIYENVDPTLAFRFGCRFNKCGLCAVEVDGRPRMACFTEVKDGMKIAVLGRMPVIRDLVVDRAAFFTALRELQLYIPEQEDAGHTQIIKEPETHKKLLLCVECLACNSTCPNFEFKKNPFVGPYVFVKLAQLHFDPRNTIDRRRQAKDLGITACTQCRKCYCIHGINLHRDAIQILSA</sequence>
<dbReference type="CDD" id="cd00207">
    <property type="entry name" value="fer2"/>
    <property type="match status" value="1"/>
</dbReference>
<evidence type="ECO:0000256" key="12">
    <source>
        <dbReference type="ARBA" id="ARBA00023291"/>
    </source>
</evidence>
<evidence type="ECO:0000259" key="14">
    <source>
        <dbReference type="PROSITE" id="PS51085"/>
    </source>
</evidence>
<evidence type="ECO:0000256" key="13">
    <source>
        <dbReference type="ARBA" id="ARBA00034078"/>
    </source>
</evidence>
<comment type="cofactor">
    <cofactor evidence="1">
        <name>[3Fe-4S] cluster</name>
        <dbReference type="ChEBI" id="CHEBI:21137"/>
    </cofactor>
</comment>
<comment type="pathway">
    <text evidence="3">Carbohydrate metabolism; tricarboxylic acid cycle; fumarate from succinate (bacterial route): step 1/1.</text>
</comment>
<keyword evidence="10" id="KW-0408">Iron</keyword>
<dbReference type="GO" id="GO:0008177">
    <property type="term" value="F:succinate dehydrogenase (quinone) activity"/>
    <property type="evidence" value="ECO:0007669"/>
    <property type="project" value="UniProtKB-EC"/>
</dbReference>
<keyword evidence="6" id="KW-0004">4Fe-4S</keyword>
<dbReference type="GO" id="GO:0022904">
    <property type="term" value="P:respiratory electron transport chain"/>
    <property type="evidence" value="ECO:0007669"/>
    <property type="project" value="TreeGrafter"/>
</dbReference>
<dbReference type="AlphaFoldDB" id="A0A419F880"/>
<evidence type="ECO:0000313" key="16">
    <source>
        <dbReference type="Proteomes" id="UP000285961"/>
    </source>
</evidence>
<gene>
    <name evidence="15" type="ORF">C4532_02160</name>
</gene>
<evidence type="ECO:0000256" key="7">
    <source>
        <dbReference type="ARBA" id="ARBA00022532"/>
    </source>
</evidence>
<keyword evidence="12" id="KW-0003">3Fe-4S</keyword>
<dbReference type="GO" id="GO:0009055">
    <property type="term" value="F:electron transfer activity"/>
    <property type="evidence" value="ECO:0007669"/>
    <property type="project" value="InterPro"/>
</dbReference>
<dbReference type="GO" id="GO:0046872">
    <property type="term" value="F:metal ion binding"/>
    <property type="evidence" value="ECO:0007669"/>
    <property type="project" value="UniProtKB-KW"/>
</dbReference>
<dbReference type="InterPro" id="IPR004489">
    <property type="entry name" value="Succ_DH/fum_Rdtase_Fe-S"/>
</dbReference>
<dbReference type="PANTHER" id="PTHR11921">
    <property type="entry name" value="SUCCINATE DEHYDROGENASE IRON-SULFUR PROTEIN"/>
    <property type="match status" value="1"/>
</dbReference>
<keyword evidence="8" id="KW-0479">Metal-binding</keyword>
<dbReference type="PANTHER" id="PTHR11921:SF29">
    <property type="entry name" value="SUCCINATE DEHYDROGENASE [UBIQUINONE] IRON-SULFUR SUBUNIT, MITOCHONDRIAL"/>
    <property type="match status" value="1"/>
</dbReference>
<dbReference type="GO" id="GO:0051538">
    <property type="term" value="F:3 iron, 4 sulfur cluster binding"/>
    <property type="evidence" value="ECO:0007669"/>
    <property type="project" value="UniProtKB-KW"/>
</dbReference>
<organism evidence="15 16">
    <name type="scientific">Candidatus Abyssobacteria bacterium SURF_17</name>
    <dbReference type="NCBI Taxonomy" id="2093361"/>
    <lineage>
        <taxon>Bacteria</taxon>
        <taxon>Pseudomonadati</taxon>
        <taxon>Candidatus Hydrogenedentota</taxon>
        <taxon>Candidatus Abyssobacteria</taxon>
    </lineage>
</organism>
<evidence type="ECO:0000256" key="11">
    <source>
        <dbReference type="ARBA" id="ARBA00023014"/>
    </source>
</evidence>
<dbReference type="InterPro" id="IPR050573">
    <property type="entry name" value="SDH/FRD_Iron-Sulfur"/>
</dbReference>
<dbReference type="InterPro" id="IPR001041">
    <property type="entry name" value="2Fe-2S_ferredoxin-type"/>
</dbReference>
<dbReference type="NCBIfam" id="TIGR00384">
    <property type="entry name" value="dhsB"/>
    <property type="match status" value="1"/>
</dbReference>
<proteinExistence type="inferred from homology"/>
<dbReference type="GO" id="GO:0006099">
    <property type="term" value="P:tricarboxylic acid cycle"/>
    <property type="evidence" value="ECO:0007669"/>
    <property type="project" value="UniProtKB-KW"/>
</dbReference>
<dbReference type="InterPro" id="IPR036010">
    <property type="entry name" value="2Fe-2S_ferredoxin-like_sf"/>
</dbReference>
<comment type="cofactor">
    <cofactor evidence="2">
        <name>[4Fe-4S] cluster</name>
        <dbReference type="ChEBI" id="CHEBI:49883"/>
    </cofactor>
</comment>
<evidence type="ECO:0000256" key="1">
    <source>
        <dbReference type="ARBA" id="ARBA00001927"/>
    </source>
</evidence>
<dbReference type="EC" id="1.3.5.1" evidence="5"/>
<evidence type="ECO:0000313" key="15">
    <source>
        <dbReference type="EMBL" id="RJP74638.1"/>
    </source>
</evidence>
<dbReference type="Gene3D" id="1.10.1060.10">
    <property type="entry name" value="Alpha-helical ferredoxin"/>
    <property type="match status" value="1"/>
</dbReference>
<dbReference type="SUPFAM" id="SSF54292">
    <property type="entry name" value="2Fe-2S ferredoxin-like"/>
    <property type="match status" value="1"/>
</dbReference>